<gene>
    <name evidence="1" type="ORF">rCG_25468</name>
</gene>
<reference evidence="1 2" key="1">
    <citation type="submission" date="2005-09" db="EMBL/GenBank/DDBJ databases">
        <authorList>
            <person name="Mural R.J."/>
            <person name="Li P.W."/>
            <person name="Adams M.D."/>
            <person name="Amanatides P.G."/>
            <person name="Baden-Tillson H."/>
            <person name="Barnstead M."/>
            <person name="Chin S.H."/>
            <person name="Dew I."/>
            <person name="Evans C.A."/>
            <person name="Ferriera S."/>
            <person name="Flanigan M."/>
            <person name="Fosler C."/>
            <person name="Glodek A."/>
            <person name="Gu Z."/>
            <person name="Holt R.A."/>
            <person name="Jennings D."/>
            <person name="Kraft C.L."/>
            <person name="Lu F."/>
            <person name="Nguyen T."/>
            <person name="Nusskern D.R."/>
            <person name="Pfannkoch C.M."/>
            <person name="Sitter C."/>
            <person name="Sutton G.G."/>
            <person name="Venter J.C."/>
            <person name="Wang Z."/>
            <person name="Woodage T."/>
            <person name="Zheng X.H."/>
            <person name="Zhong F."/>
        </authorList>
    </citation>
    <scope>NUCLEOTIDE SEQUENCE [LARGE SCALE GENOMIC DNA]</scope>
    <source>
        <strain>BN</strain>
        <strain evidence="2">Sprague-Dawley</strain>
    </source>
</reference>
<protein>
    <submittedName>
        <fullName evidence="1">RCG25468, isoform CRA_d</fullName>
    </submittedName>
</protein>
<accession>A6I404</accession>
<evidence type="ECO:0000313" key="1">
    <source>
        <dbReference type="EMBL" id="EDL76875.1"/>
    </source>
</evidence>
<sequence length="75" mass="7814">MTQGWTPADITTTDALSPHGVGALGQPAWRASCALTSLSYMDALGSNITRDSSTVTDSVILVCLQESSLTCLIIV</sequence>
<organism evidence="1 2">
    <name type="scientific">Rattus norvegicus</name>
    <name type="common">Rat</name>
    <dbReference type="NCBI Taxonomy" id="10116"/>
    <lineage>
        <taxon>Eukaryota</taxon>
        <taxon>Metazoa</taxon>
        <taxon>Chordata</taxon>
        <taxon>Craniata</taxon>
        <taxon>Vertebrata</taxon>
        <taxon>Euteleostomi</taxon>
        <taxon>Mammalia</taxon>
        <taxon>Eutheria</taxon>
        <taxon>Euarchontoglires</taxon>
        <taxon>Glires</taxon>
        <taxon>Rodentia</taxon>
        <taxon>Myomorpha</taxon>
        <taxon>Muroidea</taxon>
        <taxon>Muridae</taxon>
        <taxon>Murinae</taxon>
        <taxon>Rattus</taxon>
    </lineage>
</organism>
<dbReference type="EMBL" id="CH473954">
    <property type="protein sequence ID" value="EDL76875.1"/>
    <property type="molecule type" value="Genomic_DNA"/>
</dbReference>
<dbReference type="Proteomes" id="UP000234681">
    <property type="component" value="Chromosome 8"/>
</dbReference>
<evidence type="ECO:0000313" key="2">
    <source>
        <dbReference type="Proteomes" id="UP000234681"/>
    </source>
</evidence>
<name>A6I404_RAT</name>
<proteinExistence type="predicted"/>
<dbReference type="AlphaFoldDB" id="A6I404"/>